<keyword evidence="2" id="KW-1185">Reference proteome</keyword>
<accession>A0AAD2D0D4</accession>
<sequence length="262" mass="30214">MKGYYHSKPLSPFCITFKNPITANTTSRHTNYSTAIPSTIVKKNNYQPTDSSYTIKTPISGLFEPKMESLEMKTVDLVVKKKWQRRHKSVLSYGPKNAQMKRLRLLAKNVQKLRSKRLTSLRLKVGKKAPRVKDYSHQSSKSSEYLNLSLKLQTKKLADQFGKKNWKRANRVSFYGMGTHKDSHSLDAGRLTRQERAKKGFNSFQAYIQCELHKRNSVQLPKKKQEPITKQIVQDLNKTLKDPLGSNANEQYPEIELNKILS</sequence>
<dbReference type="EMBL" id="CAMPGE010017894">
    <property type="protein sequence ID" value="CAI2376339.1"/>
    <property type="molecule type" value="Genomic_DNA"/>
</dbReference>
<dbReference type="Proteomes" id="UP001295684">
    <property type="component" value="Unassembled WGS sequence"/>
</dbReference>
<proteinExistence type="predicted"/>
<dbReference type="AlphaFoldDB" id="A0AAD2D0D4"/>
<evidence type="ECO:0000313" key="1">
    <source>
        <dbReference type="EMBL" id="CAI2376339.1"/>
    </source>
</evidence>
<organism evidence="1 2">
    <name type="scientific">Euplotes crassus</name>
    <dbReference type="NCBI Taxonomy" id="5936"/>
    <lineage>
        <taxon>Eukaryota</taxon>
        <taxon>Sar</taxon>
        <taxon>Alveolata</taxon>
        <taxon>Ciliophora</taxon>
        <taxon>Intramacronucleata</taxon>
        <taxon>Spirotrichea</taxon>
        <taxon>Hypotrichia</taxon>
        <taxon>Euplotida</taxon>
        <taxon>Euplotidae</taxon>
        <taxon>Moneuplotes</taxon>
    </lineage>
</organism>
<evidence type="ECO:0000313" key="2">
    <source>
        <dbReference type="Proteomes" id="UP001295684"/>
    </source>
</evidence>
<name>A0AAD2D0D4_EUPCR</name>
<comment type="caution">
    <text evidence="1">The sequence shown here is derived from an EMBL/GenBank/DDBJ whole genome shotgun (WGS) entry which is preliminary data.</text>
</comment>
<reference evidence="1" key="1">
    <citation type="submission" date="2023-07" db="EMBL/GenBank/DDBJ databases">
        <authorList>
            <consortium name="AG Swart"/>
            <person name="Singh M."/>
            <person name="Singh A."/>
            <person name="Seah K."/>
            <person name="Emmerich C."/>
        </authorList>
    </citation>
    <scope>NUCLEOTIDE SEQUENCE</scope>
    <source>
        <strain evidence="1">DP1</strain>
    </source>
</reference>
<gene>
    <name evidence="1" type="ORF">ECRASSUSDP1_LOCUS17708</name>
</gene>
<protein>
    <submittedName>
        <fullName evidence="1">Uncharacterized protein</fullName>
    </submittedName>
</protein>